<sequence length="90" mass="10571">MRVSFGSCHGHTGDHKRRTPQWLRKLQRYVNIHRESEKICRLYVTFSQRSQIIEEKGSAHCLVGLDDPTPNDKVPRIAQGLQYVLFLLFY</sequence>
<evidence type="ECO:0000313" key="1">
    <source>
        <dbReference type="Ensembl" id="ENSORLP00020028688.1"/>
    </source>
</evidence>
<dbReference type="Ensembl" id="ENSORLT00020031743.1">
    <property type="protein sequence ID" value="ENSORLP00020028688.1"/>
    <property type="gene ID" value="ENSORLG00020012292.1"/>
</dbReference>
<reference evidence="1" key="4">
    <citation type="submission" date="2025-09" db="UniProtKB">
        <authorList>
            <consortium name="Ensembl"/>
        </authorList>
    </citation>
    <scope>IDENTIFICATION</scope>
    <source>
        <strain evidence="1">HNI</strain>
    </source>
</reference>
<organism evidence="1 2">
    <name type="scientific">Oryzias latipes</name>
    <name type="common">Japanese rice fish</name>
    <name type="synonym">Japanese killifish</name>
    <dbReference type="NCBI Taxonomy" id="8090"/>
    <lineage>
        <taxon>Eukaryota</taxon>
        <taxon>Metazoa</taxon>
        <taxon>Chordata</taxon>
        <taxon>Craniata</taxon>
        <taxon>Vertebrata</taxon>
        <taxon>Euteleostomi</taxon>
        <taxon>Actinopterygii</taxon>
        <taxon>Neopterygii</taxon>
        <taxon>Teleostei</taxon>
        <taxon>Neoteleostei</taxon>
        <taxon>Acanthomorphata</taxon>
        <taxon>Ovalentaria</taxon>
        <taxon>Atherinomorphae</taxon>
        <taxon>Beloniformes</taxon>
        <taxon>Adrianichthyidae</taxon>
        <taxon>Oryziinae</taxon>
        <taxon>Oryzias</taxon>
    </lineage>
</organism>
<dbReference type="Proteomes" id="UP000265180">
    <property type="component" value="Chromosome 2"/>
</dbReference>
<accession>A0A3P9M6L2</accession>
<dbReference type="AlphaFoldDB" id="A0A3P9M6L2"/>
<evidence type="ECO:0000313" key="2">
    <source>
        <dbReference type="Proteomes" id="UP000265180"/>
    </source>
</evidence>
<protein>
    <submittedName>
        <fullName evidence="1">Uncharacterized protein</fullName>
    </submittedName>
</protein>
<reference evidence="1" key="3">
    <citation type="submission" date="2025-08" db="UniProtKB">
        <authorList>
            <consortium name="Ensembl"/>
        </authorList>
    </citation>
    <scope>IDENTIFICATION</scope>
    <source>
        <strain evidence="1">HNI</strain>
    </source>
</reference>
<name>A0A3P9M6L2_ORYLA</name>
<proteinExistence type="predicted"/>
<reference key="1">
    <citation type="journal article" date="2007" name="Nature">
        <title>The medaka draft genome and insights into vertebrate genome evolution.</title>
        <authorList>
            <person name="Kasahara M."/>
            <person name="Naruse K."/>
            <person name="Sasaki S."/>
            <person name="Nakatani Y."/>
            <person name="Qu W."/>
            <person name="Ahsan B."/>
            <person name="Yamada T."/>
            <person name="Nagayasu Y."/>
            <person name="Doi K."/>
            <person name="Kasai Y."/>
            <person name="Jindo T."/>
            <person name="Kobayashi D."/>
            <person name="Shimada A."/>
            <person name="Toyoda A."/>
            <person name="Kuroki Y."/>
            <person name="Fujiyama A."/>
            <person name="Sasaki T."/>
            <person name="Shimizu A."/>
            <person name="Asakawa S."/>
            <person name="Shimizu N."/>
            <person name="Hashimoto S."/>
            <person name="Yang J."/>
            <person name="Lee Y."/>
            <person name="Matsushima K."/>
            <person name="Sugano S."/>
            <person name="Sakaizumi M."/>
            <person name="Narita T."/>
            <person name="Ohishi K."/>
            <person name="Haga S."/>
            <person name="Ohta F."/>
            <person name="Nomoto H."/>
            <person name="Nogata K."/>
            <person name="Morishita T."/>
            <person name="Endo T."/>
            <person name="Shin-I T."/>
            <person name="Takeda H."/>
            <person name="Morishita S."/>
            <person name="Kohara Y."/>
        </authorList>
    </citation>
    <scope>NUCLEOTIDE SEQUENCE [LARGE SCALE GENOMIC DNA]</scope>
    <source>
        <strain>Hd-rR</strain>
    </source>
</reference>
<reference evidence="1 2" key="2">
    <citation type="submission" date="2017-04" db="EMBL/GenBank/DDBJ databases">
        <title>CpG methylation of centromeres and impact of large insertions on vertebrate speciation.</title>
        <authorList>
            <person name="Ichikawa K."/>
            <person name="Yoshimura J."/>
            <person name="Morishita S."/>
        </authorList>
    </citation>
    <scope>NUCLEOTIDE SEQUENCE</scope>
    <source>
        <strain evidence="1 2">HNI</strain>
    </source>
</reference>